<dbReference type="GO" id="GO:0006355">
    <property type="term" value="P:regulation of DNA-templated transcription"/>
    <property type="evidence" value="ECO:0007669"/>
    <property type="project" value="InterPro"/>
</dbReference>
<evidence type="ECO:0000256" key="2">
    <source>
        <dbReference type="ARBA" id="ARBA00022840"/>
    </source>
</evidence>
<keyword evidence="6" id="KW-0804">Transcription</keyword>
<dbReference type="InterPro" id="IPR058031">
    <property type="entry name" value="AAA_lid_NorR"/>
</dbReference>
<evidence type="ECO:0000313" key="9">
    <source>
        <dbReference type="Proteomes" id="UP000298471"/>
    </source>
</evidence>
<dbReference type="AlphaFoldDB" id="A0A4Z0Q8T4"/>
<dbReference type="InterPro" id="IPR009057">
    <property type="entry name" value="Homeodomain-like_sf"/>
</dbReference>
<name>A0A4Z0Q8T4_9BACT</name>
<dbReference type="GO" id="GO:0005524">
    <property type="term" value="F:ATP binding"/>
    <property type="evidence" value="ECO:0007669"/>
    <property type="project" value="UniProtKB-KW"/>
</dbReference>
<dbReference type="PANTHER" id="PTHR32071">
    <property type="entry name" value="TRANSCRIPTIONAL REGULATORY PROTEIN"/>
    <property type="match status" value="1"/>
</dbReference>
<dbReference type="SMART" id="SM00382">
    <property type="entry name" value="AAA"/>
    <property type="match status" value="1"/>
</dbReference>
<dbReference type="InterPro" id="IPR029016">
    <property type="entry name" value="GAF-like_dom_sf"/>
</dbReference>
<dbReference type="InterPro" id="IPR025662">
    <property type="entry name" value="Sigma_54_int_dom_ATP-bd_1"/>
</dbReference>
<dbReference type="PROSITE" id="PS00688">
    <property type="entry name" value="SIGMA54_INTERACT_3"/>
    <property type="match status" value="1"/>
</dbReference>
<keyword evidence="3" id="KW-0805">Transcription regulation</keyword>
<dbReference type="InterPro" id="IPR002078">
    <property type="entry name" value="Sigma_54_int"/>
</dbReference>
<dbReference type="PROSITE" id="PS00676">
    <property type="entry name" value="SIGMA54_INTERACT_2"/>
    <property type="match status" value="1"/>
</dbReference>
<keyword evidence="9" id="KW-1185">Reference proteome</keyword>
<evidence type="ECO:0000256" key="3">
    <source>
        <dbReference type="ARBA" id="ARBA00023015"/>
    </source>
</evidence>
<dbReference type="InterPro" id="IPR025943">
    <property type="entry name" value="Sigma_54_int_dom_ATP-bd_2"/>
</dbReference>
<keyword evidence="2" id="KW-0067">ATP-binding</keyword>
<dbReference type="GO" id="GO:0043565">
    <property type="term" value="F:sequence-specific DNA binding"/>
    <property type="evidence" value="ECO:0007669"/>
    <property type="project" value="InterPro"/>
</dbReference>
<dbReference type="PANTHER" id="PTHR32071:SF117">
    <property type="entry name" value="PTS-DEPENDENT DIHYDROXYACETONE KINASE OPERON REGULATORY PROTEIN-RELATED"/>
    <property type="match status" value="1"/>
</dbReference>
<keyword evidence="5" id="KW-0010">Activator</keyword>
<dbReference type="Pfam" id="PF00158">
    <property type="entry name" value="Sigma54_activat"/>
    <property type="match status" value="1"/>
</dbReference>
<dbReference type="CDD" id="cd00009">
    <property type="entry name" value="AAA"/>
    <property type="match status" value="1"/>
</dbReference>
<dbReference type="InterPro" id="IPR025944">
    <property type="entry name" value="Sigma_54_int_dom_CS"/>
</dbReference>
<dbReference type="Gene3D" id="1.10.8.60">
    <property type="match status" value="1"/>
</dbReference>
<evidence type="ECO:0000256" key="5">
    <source>
        <dbReference type="ARBA" id="ARBA00023159"/>
    </source>
</evidence>
<accession>A0A4Z0Q8T4</accession>
<dbReference type="Proteomes" id="UP000298471">
    <property type="component" value="Unassembled WGS sequence"/>
</dbReference>
<protein>
    <submittedName>
        <fullName evidence="8">GAF domain-containing protein</fullName>
    </submittedName>
</protein>
<dbReference type="SUPFAM" id="SSF55781">
    <property type="entry name" value="GAF domain-like"/>
    <property type="match status" value="2"/>
</dbReference>
<dbReference type="SUPFAM" id="SSF46689">
    <property type="entry name" value="Homeodomain-like"/>
    <property type="match status" value="1"/>
</dbReference>
<dbReference type="FunFam" id="3.40.50.300:FF:000006">
    <property type="entry name" value="DNA-binding transcriptional regulator NtrC"/>
    <property type="match status" value="1"/>
</dbReference>
<dbReference type="InterPro" id="IPR027417">
    <property type="entry name" value="P-loop_NTPase"/>
</dbReference>
<evidence type="ECO:0000313" key="8">
    <source>
        <dbReference type="EMBL" id="TGE26420.1"/>
    </source>
</evidence>
<dbReference type="SMART" id="SM00065">
    <property type="entry name" value="GAF"/>
    <property type="match status" value="2"/>
</dbReference>
<keyword evidence="4" id="KW-0238">DNA-binding</keyword>
<evidence type="ECO:0000256" key="4">
    <source>
        <dbReference type="ARBA" id="ARBA00023125"/>
    </source>
</evidence>
<evidence type="ECO:0000259" key="7">
    <source>
        <dbReference type="PROSITE" id="PS50045"/>
    </source>
</evidence>
<dbReference type="InterPro" id="IPR003593">
    <property type="entry name" value="AAA+_ATPase"/>
</dbReference>
<evidence type="ECO:0000256" key="1">
    <source>
        <dbReference type="ARBA" id="ARBA00022741"/>
    </source>
</evidence>
<dbReference type="Pfam" id="PF02954">
    <property type="entry name" value="HTH_8"/>
    <property type="match status" value="1"/>
</dbReference>
<dbReference type="PROSITE" id="PS00675">
    <property type="entry name" value="SIGMA54_INTERACT_1"/>
    <property type="match status" value="1"/>
</dbReference>
<reference evidence="8 9" key="1">
    <citation type="submission" date="2019-04" db="EMBL/GenBank/DDBJ databases">
        <authorList>
            <person name="Feng G."/>
            <person name="Zhang J."/>
            <person name="Zhu H."/>
        </authorList>
    </citation>
    <scope>NUCLEOTIDE SEQUENCE [LARGE SCALE GENOMIC DNA]</scope>
    <source>
        <strain evidence="8 9">9PBR-1</strain>
    </source>
</reference>
<dbReference type="Gene3D" id="3.30.450.40">
    <property type="match status" value="2"/>
</dbReference>
<dbReference type="OrthoDB" id="9782110at2"/>
<sequence length="697" mass="78639">MSNQDESLLLYLNEAIATTRSKEKLFQIVTEKLRLIFPFDMIAVVTFDAAHQYKRLFMRDYLGDAPYNEAQMTEATPVAGSPTELFVRDPRVQQVDIRELTPNYPEFMPFVLMQQRGIYFTTFVPLRTGGQLIGLLSMAARRRPEFTPDDLTLLEKIGSLIAVAVSNALAFEEVARREREKSLQLTVNNALLSRKDRAALFLTVAEEIDRIVSIDYFGVRIRRPATGTQGFVEFSKQPDGSFLLLEDSRWEGVPGREQMQAEIIGAFMEPVMLTGPEFELAARRYRMLQYAMEKNGTRSMLGVPLWNKAEHAAVLVLAARRPDAFTTDDLALVMSLAPQITLAMQNLYAFEQIEALRAQLEREKTYLIDEINTTAKFEDFVGQSAIMQQVQTRISQVAPTDTTVLITGETGTGKELVARALHNLSPRKERALIKLNCAALPAQLIESELFGHEKGAFTGAHDRRIGKFELADGGTIFLDEVGELPLDLQAKLLRVLQEKEFERIGGRRVIQTDVRVIAATNRVLEEEVAAGRFRADLYYRLNVFPIRLPALRERPEDIEPLMRHFLERFTKQMGKPVRGLRERDLRAMQQYGWPGNVRELEHVLEQAVIVSQGPFLEFAGFSAAAAQASPPLSFLEQNQPLKTLKEQERDHILAALKRTGGRVSGPNGAAAILDINAKTLEARMKKLGIRREHQVAE</sequence>
<dbReference type="Pfam" id="PF01590">
    <property type="entry name" value="GAF"/>
    <property type="match status" value="2"/>
</dbReference>
<dbReference type="InterPro" id="IPR002197">
    <property type="entry name" value="HTH_Fis"/>
</dbReference>
<dbReference type="RefSeq" id="WP_135396329.1">
    <property type="nucleotide sequence ID" value="NZ_SRMB01000003.1"/>
</dbReference>
<dbReference type="Gene3D" id="3.40.50.300">
    <property type="entry name" value="P-loop containing nucleotide triphosphate hydrolases"/>
    <property type="match status" value="1"/>
</dbReference>
<evidence type="ECO:0000256" key="6">
    <source>
        <dbReference type="ARBA" id="ARBA00023163"/>
    </source>
</evidence>
<dbReference type="Gene3D" id="1.10.10.60">
    <property type="entry name" value="Homeodomain-like"/>
    <property type="match status" value="1"/>
</dbReference>
<dbReference type="EMBL" id="SRMB01000003">
    <property type="protein sequence ID" value="TGE26420.1"/>
    <property type="molecule type" value="Genomic_DNA"/>
</dbReference>
<proteinExistence type="predicted"/>
<comment type="caution">
    <text evidence="8">The sequence shown here is derived from an EMBL/GenBank/DDBJ whole genome shotgun (WGS) entry which is preliminary data.</text>
</comment>
<dbReference type="PROSITE" id="PS50045">
    <property type="entry name" value="SIGMA54_INTERACT_4"/>
    <property type="match status" value="1"/>
</dbReference>
<dbReference type="InterPro" id="IPR003018">
    <property type="entry name" value="GAF"/>
</dbReference>
<dbReference type="SUPFAM" id="SSF52540">
    <property type="entry name" value="P-loop containing nucleoside triphosphate hydrolases"/>
    <property type="match status" value="1"/>
</dbReference>
<organism evidence="8 9">
    <name type="scientific">Hymenobacter metallicola</name>
    <dbReference type="NCBI Taxonomy" id="2563114"/>
    <lineage>
        <taxon>Bacteria</taxon>
        <taxon>Pseudomonadati</taxon>
        <taxon>Bacteroidota</taxon>
        <taxon>Cytophagia</taxon>
        <taxon>Cytophagales</taxon>
        <taxon>Hymenobacteraceae</taxon>
        <taxon>Hymenobacter</taxon>
    </lineage>
</organism>
<feature type="domain" description="Sigma-54 factor interaction" evidence="7">
    <location>
        <begin position="380"/>
        <end position="609"/>
    </location>
</feature>
<dbReference type="Pfam" id="PF25601">
    <property type="entry name" value="AAA_lid_14"/>
    <property type="match status" value="1"/>
</dbReference>
<keyword evidence="1" id="KW-0547">Nucleotide-binding</keyword>
<gene>
    <name evidence="8" type="ORF">E5K02_16630</name>
</gene>